<dbReference type="GO" id="GO:0005506">
    <property type="term" value="F:iron ion binding"/>
    <property type="evidence" value="ECO:0007669"/>
    <property type="project" value="InterPro"/>
</dbReference>
<keyword evidence="3 6" id="KW-1133">Transmembrane helix</keyword>
<dbReference type="EMBL" id="BMER01000001">
    <property type="protein sequence ID" value="GGG88207.1"/>
    <property type="molecule type" value="Genomic_DNA"/>
</dbReference>
<feature type="transmembrane region" description="Helical" evidence="6">
    <location>
        <begin position="143"/>
        <end position="163"/>
    </location>
</feature>
<evidence type="ECO:0000256" key="6">
    <source>
        <dbReference type="SAM" id="Phobius"/>
    </source>
</evidence>
<evidence type="ECO:0000313" key="8">
    <source>
        <dbReference type="EMBL" id="GGG88207.1"/>
    </source>
</evidence>
<evidence type="ECO:0000313" key="9">
    <source>
        <dbReference type="Proteomes" id="UP000660862"/>
    </source>
</evidence>
<gene>
    <name evidence="8" type="ORF">GCM10007415_22750</name>
</gene>
<dbReference type="RefSeq" id="WP_188505980.1">
    <property type="nucleotide sequence ID" value="NZ_BMER01000001.1"/>
</dbReference>
<evidence type="ECO:0000256" key="2">
    <source>
        <dbReference type="ARBA" id="ARBA00022692"/>
    </source>
</evidence>
<organism evidence="8 9">
    <name type="scientific">Parapedobacter pyrenivorans</name>
    <dbReference type="NCBI Taxonomy" id="1305674"/>
    <lineage>
        <taxon>Bacteria</taxon>
        <taxon>Pseudomonadati</taxon>
        <taxon>Bacteroidota</taxon>
        <taxon>Sphingobacteriia</taxon>
        <taxon>Sphingobacteriales</taxon>
        <taxon>Sphingobacteriaceae</taxon>
        <taxon>Parapedobacter</taxon>
    </lineage>
</organism>
<evidence type="ECO:0000256" key="3">
    <source>
        <dbReference type="ARBA" id="ARBA00022989"/>
    </source>
</evidence>
<dbReference type="GO" id="GO:0008610">
    <property type="term" value="P:lipid biosynthetic process"/>
    <property type="evidence" value="ECO:0007669"/>
    <property type="project" value="InterPro"/>
</dbReference>
<evidence type="ECO:0000256" key="1">
    <source>
        <dbReference type="ARBA" id="ARBA00004370"/>
    </source>
</evidence>
<name>A0A917HRH4_9SPHI</name>
<protein>
    <submittedName>
        <fullName evidence="8">Sterol desaturase</fullName>
    </submittedName>
</protein>
<keyword evidence="2 6" id="KW-0812">Transmembrane</keyword>
<feature type="transmembrane region" description="Helical" evidence="6">
    <location>
        <begin position="6"/>
        <end position="24"/>
    </location>
</feature>
<dbReference type="GO" id="GO:0016020">
    <property type="term" value="C:membrane"/>
    <property type="evidence" value="ECO:0007669"/>
    <property type="project" value="UniProtKB-SubCell"/>
</dbReference>
<dbReference type="GO" id="GO:0016491">
    <property type="term" value="F:oxidoreductase activity"/>
    <property type="evidence" value="ECO:0007669"/>
    <property type="project" value="InterPro"/>
</dbReference>
<comment type="subcellular location">
    <subcellularLocation>
        <location evidence="1">Membrane</location>
    </subcellularLocation>
</comment>
<evidence type="ECO:0000259" key="7">
    <source>
        <dbReference type="Pfam" id="PF04116"/>
    </source>
</evidence>
<evidence type="ECO:0000256" key="5">
    <source>
        <dbReference type="SAM" id="MobiDB-lite"/>
    </source>
</evidence>
<feature type="transmembrane region" description="Helical" evidence="6">
    <location>
        <begin position="45"/>
        <end position="66"/>
    </location>
</feature>
<feature type="domain" description="Fatty acid hydroxylase" evidence="7">
    <location>
        <begin position="90"/>
        <end position="226"/>
    </location>
</feature>
<feature type="region of interest" description="Disordered" evidence="5">
    <location>
        <begin position="268"/>
        <end position="287"/>
    </location>
</feature>
<dbReference type="PANTHER" id="PTHR11863">
    <property type="entry name" value="STEROL DESATURASE"/>
    <property type="match status" value="1"/>
</dbReference>
<keyword evidence="4 6" id="KW-0472">Membrane</keyword>
<proteinExistence type="predicted"/>
<dbReference type="Proteomes" id="UP000660862">
    <property type="component" value="Unassembled WGS sequence"/>
</dbReference>
<sequence>MTNSIFDVYGAPVLAILFVLLFVLESNYQLRKRVQGRWKRVIINFVVSIPAFLLLRLMLIPVMVWLAMKNQSWHIGLNYLFDATPLIEGAIAFMLLDYSNYLWHILLHKLPILWRFHLVHHCDLDLDVTTAFRFHFGELVGSVLFRGAAVVLIGAGPVAVLIYEIAFEAATQFHHSNLKMPFRLERMLNFFVVTPRMHGIHHSIVKQQTDSNYAIVFSVWDRIHRTVRLNVDQDKIITGVPSYADESELTIGRLFKLPFTKIRPWPPIRHNASGNEREKKEPRDSIR</sequence>
<reference evidence="8" key="1">
    <citation type="journal article" date="2014" name="Int. J. Syst. Evol. Microbiol.">
        <title>Complete genome sequence of Corynebacterium casei LMG S-19264T (=DSM 44701T), isolated from a smear-ripened cheese.</title>
        <authorList>
            <consortium name="US DOE Joint Genome Institute (JGI-PGF)"/>
            <person name="Walter F."/>
            <person name="Albersmeier A."/>
            <person name="Kalinowski J."/>
            <person name="Ruckert C."/>
        </authorList>
    </citation>
    <scope>NUCLEOTIDE SEQUENCE</scope>
    <source>
        <strain evidence="8">CGMCC 1.12195</strain>
    </source>
</reference>
<dbReference type="AlphaFoldDB" id="A0A917HRH4"/>
<evidence type="ECO:0000256" key="4">
    <source>
        <dbReference type="ARBA" id="ARBA00023136"/>
    </source>
</evidence>
<comment type="caution">
    <text evidence="8">The sequence shown here is derived from an EMBL/GenBank/DDBJ whole genome shotgun (WGS) entry which is preliminary data.</text>
</comment>
<accession>A0A917HRH4</accession>
<dbReference type="InterPro" id="IPR050307">
    <property type="entry name" value="Sterol_Desaturase_Related"/>
</dbReference>
<feature type="compositionally biased region" description="Basic and acidic residues" evidence="5">
    <location>
        <begin position="275"/>
        <end position="287"/>
    </location>
</feature>
<dbReference type="InterPro" id="IPR006694">
    <property type="entry name" value="Fatty_acid_hydroxylase"/>
</dbReference>
<keyword evidence="9" id="KW-1185">Reference proteome</keyword>
<reference evidence="8" key="2">
    <citation type="submission" date="2020-09" db="EMBL/GenBank/DDBJ databases">
        <authorList>
            <person name="Sun Q."/>
            <person name="Zhou Y."/>
        </authorList>
    </citation>
    <scope>NUCLEOTIDE SEQUENCE</scope>
    <source>
        <strain evidence="8">CGMCC 1.12195</strain>
    </source>
</reference>
<dbReference type="Pfam" id="PF04116">
    <property type="entry name" value="FA_hydroxylase"/>
    <property type="match status" value="1"/>
</dbReference>